<dbReference type="RefSeq" id="WP_054407401.1">
    <property type="nucleotide sequence ID" value="NZ_FOYA01000007.1"/>
</dbReference>
<evidence type="ECO:0000256" key="1">
    <source>
        <dbReference type="SAM" id="SignalP"/>
    </source>
</evidence>
<dbReference type="PATRIC" id="fig|1202724.3.peg.1658"/>
<reference evidence="2 3" key="1">
    <citation type="submission" date="2015-08" db="EMBL/GenBank/DDBJ databases">
        <title>Whole genome sequence of Flavobacterium akiainvivens IK-1T, from decaying Wikstroemia oahuensis, an endemic Hawaiian shrub.</title>
        <authorList>
            <person name="Wan X."/>
            <person name="Hou S."/>
            <person name="Saito J."/>
            <person name="Donachie S."/>
        </authorList>
    </citation>
    <scope>NUCLEOTIDE SEQUENCE [LARGE SCALE GENOMIC DNA]</scope>
    <source>
        <strain evidence="2 3">IK-1</strain>
    </source>
</reference>
<keyword evidence="1" id="KW-0732">Signal</keyword>
<accession>A0A0M8MGW2</accession>
<feature type="signal peptide" evidence="1">
    <location>
        <begin position="1"/>
        <end position="18"/>
    </location>
</feature>
<dbReference type="AlphaFoldDB" id="A0A0M8MGW2"/>
<dbReference type="OrthoDB" id="1246158at2"/>
<dbReference type="STRING" id="1202724.AM493_07980"/>
<protein>
    <submittedName>
        <fullName evidence="2">Uncharacterized protein</fullName>
    </submittedName>
</protein>
<organism evidence="2 3">
    <name type="scientific">Flavobacterium akiainvivens</name>
    <dbReference type="NCBI Taxonomy" id="1202724"/>
    <lineage>
        <taxon>Bacteria</taxon>
        <taxon>Pseudomonadati</taxon>
        <taxon>Bacteroidota</taxon>
        <taxon>Flavobacteriia</taxon>
        <taxon>Flavobacteriales</taxon>
        <taxon>Flavobacteriaceae</taxon>
        <taxon>Flavobacterium</taxon>
    </lineage>
</organism>
<keyword evidence="3" id="KW-1185">Reference proteome</keyword>
<evidence type="ECO:0000313" key="3">
    <source>
        <dbReference type="Proteomes" id="UP000037755"/>
    </source>
</evidence>
<gene>
    <name evidence="2" type="ORF">AM493_07980</name>
</gene>
<evidence type="ECO:0000313" key="2">
    <source>
        <dbReference type="EMBL" id="KOS05981.1"/>
    </source>
</evidence>
<name>A0A0M8MGW2_9FLAO</name>
<dbReference type="Proteomes" id="UP000037755">
    <property type="component" value="Unassembled WGS sequence"/>
</dbReference>
<feature type="chain" id="PRO_5005818366" evidence="1">
    <location>
        <begin position="19"/>
        <end position="204"/>
    </location>
</feature>
<proteinExistence type="predicted"/>
<comment type="caution">
    <text evidence="2">The sequence shown here is derived from an EMBL/GenBank/DDBJ whole genome shotgun (WGS) entry which is preliminary data.</text>
</comment>
<sequence length="204" mass="23408">MKNLLIALATLLSLQAYSQTTDEFYDNLKRELEVIKALNPPDGKDKQVWDALESINQEVLQGDSGEITEETASKLGGMMQEYAKIKNAHLLILFQFYQANVSDNEYNANLQSAICKLMLEDTKAIYGTVPCLVLIYECETLMSIDKNTEAAEQAKKALKEYPESIPLQIYRHNLTTDEKEKKELHDKLLKEHPNHWMVNRFLKP</sequence>
<dbReference type="EMBL" id="LIYD01000005">
    <property type="protein sequence ID" value="KOS05981.1"/>
    <property type="molecule type" value="Genomic_DNA"/>
</dbReference>